<sequence length="561" mass="61674">MAAQTETSNAEAQHVLTSGVDEKGEVLNAHNTVGLAVMEQQELIPITGERKVTTQWEYWTYCAFYFSPNGGAISSNGQSMMQLLISLQFPDNIIPWGGRLTNMNSLVSPTPKLDTQRNKVLDFTGIIFAIQLALLLIIGPYADYGNWRPYILMVCQLVLVVLGFAFIGVKSPSQWVAAEALYIITTVANNIVNAFYMAAFPGIVQDLPKIRQSEREVLAGTKSPEDHELLDSYERSKLNNLLNVVGSSVEVVAFCVAVGIAAGVGYATNAEIIRSYQILLGFFGAFTIIATVPYFIAQKHRPGQQLPDGANWLTVGFVQIWAAIKGLKYLKQCMLYMFAYFMIQETYGTYSSITGILQNEVMSFSPVMLNALSVIGNLLGGGGNLFMYLLQKRFRFATKPGLFYGACMTLVPNLFGAIGTFTNVIGFHHKWAFWLAQAWNFQMAGWNAYQVAFLSEVVPAPKAYLFFALFNTVGKTSSFVGPFVSSAISAKTNGNTSAAYWFTLAMGTTGTAILWFVDPKKAKLDCVKFLEAEAADLYNKDTVPAPETVVVESEDHKDVVA</sequence>
<dbReference type="RefSeq" id="XP_021871504.1">
    <property type="nucleotide sequence ID" value="XM_022018096.1"/>
</dbReference>
<protein>
    <recommendedName>
        <fullName evidence="8">Autophagy-related protein</fullName>
    </recommendedName>
</protein>
<dbReference type="InterPro" id="IPR036259">
    <property type="entry name" value="MFS_trans_sf"/>
</dbReference>
<evidence type="ECO:0000256" key="1">
    <source>
        <dbReference type="ARBA" id="ARBA00004128"/>
    </source>
</evidence>
<keyword evidence="8" id="KW-0029">Amino-acid transport</keyword>
<dbReference type="InterPro" id="IPR050495">
    <property type="entry name" value="ATG22/LtaA_families"/>
</dbReference>
<keyword evidence="5 8" id="KW-1133">Transmembrane helix</keyword>
<accession>A0A1Y1UIY0</accession>
<keyword evidence="6 8" id="KW-0072">Autophagy</keyword>
<keyword evidence="8" id="KW-0926">Vacuole</keyword>
<reference evidence="9 10" key="1">
    <citation type="submission" date="2017-03" db="EMBL/GenBank/DDBJ databases">
        <title>Widespread Adenine N6-methylation of Active Genes in Fungi.</title>
        <authorList>
            <consortium name="DOE Joint Genome Institute"/>
            <person name="Mondo S.J."/>
            <person name="Dannebaum R.O."/>
            <person name="Kuo R.C."/>
            <person name="Louie K.B."/>
            <person name="Bewick A.J."/>
            <person name="Labutti K."/>
            <person name="Haridas S."/>
            <person name="Kuo A."/>
            <person name="Salamov A."/>
            <person name="Ahrendt S.R."/>
            <person name="Lau R."/>
            <person name="Bowen B.P."/>
            <person name="Lipzen A."/>
            <person name="Sullivan W."/>
            <person name="Andreopoulos W.B."/>
            <person name="Clum A."/>
            <person name="Lindquist E."/>
            <person name="Daum C."/>
            <person name="Northen T.R."/>
            <person name="Ramamoorthy G."/>
            <person name="Schmitz R.J."/>
            <person name="Gryganskyi A."/>
            <person name="Culley D."/>
            <person name="Magnuson J."/>
            <person name="James T.Y."/>
            <person name="O'Malley M.A."/>
            <person name="Stajich J.E."/>
            <person name="Spatafora J.W."/>
            <person name="Visel A."/>
            <person name="Grigoriev I.V."/>
        </authorList>
    </citation>
    <scope>NUCLEOTIDE SEQUENCE [LARGE SCALE GENOMIC DNA]</scope>
    <source>
        <strain evidence="9 10">NRRL Y-17943</strain>
    </source>
</reference>
<dbReference type="GO" id="GO:0005774">
    <property type="term" value="C:vacuolar membrane"/>
    <property type="evidence" value="ECO:0007669"/>
    <property type="project" value="UniProtKB-SubCell"/>
</dbReference>
<dbReference type="Gene3D" id="1.20.1250.20">
    <property type="entry name" value="MFS general substrate transporter like domains"/>
    <property type="match status" value="1"/>
</dbReference>
<keyword evidence="4 8" id="KW-0812">Transmembrane</keyword>
<dbReference type="InParanoid" id="A0A1Y1UIY0"/>
<dbReference type="GO" id="GO:0006865">
    <property type="term" value="P:amino acid transport"/>
    <property type="evidence" value="ECO:0007669"/>
    <property type="project" value="UniProtKB-KW"/>
</dbReference>
<feature type="transmembrane region" description="Helical" evidence="8">
    <location>
        <begin position="309"/>
        <end position="327"/>
    </location>
</feature>
<dbReference type="SUPFAM" id="SSF103473">
    <property type="entry name" value="MFS general substrate transporter"/>
    <property type="match status" value="1"/>
</dbReference>
<evidence type="ECO:0000256" key="7">
    <source>
        <dbReference type="ARBA" id="ARBA00023136"/>
    </source>
</evidence>
<feature type="transmembrane region" description="Helical" evidence="8">
    <location>
        <begin position="150"/>
        <end position="169"/>
    </location>
</feature>
<feature type="transmembrane region" description="Helical" evidence="8">
    <location>
        <begin position="241"/>
        <end position="266"/>
    </location>
</feature>
<evidence type="ECO:0000256" key="4">
    <source>
        <dbReference type="ARBA" id="ARBA00022692"/>
    </source>
</evidence>
<feature type="transmembrane region" description="Helical" evidence="8">
    <location>
        <begin position="498"/>
        <end position="517"/>
    </location>
</feature>
<organism evidence="9 10">
    <name type="scientific">Kockovaella imperatae</name>
    <dbReference type="NCBI Taxonomy" id="4999"/>
    <lineage>
        <taxon>Eukaryota</taxon>
        <taxon>Fungi</taxon>
        <taxon>Dikarya</taxon>
        <taxon>Basidiomycota</taxon>
        <taxon>Agaricomycotina</taxon>
        <taxon>Tremellomycetes</taxon>
        <taxon>Tremellales</taxon>
        <taxon>Cuniculitremaceae</taxon>
        <taxon>Kockovaella</taxon>
    </lineage>
</organism>
<feature type="transmembrane region" description="Helical" evidence="8">
    <location>
        <begin position="402"/>
        <end position="425"/>
    </location>
</feature>
<dbReference type="GeneID" id="33559905"/>
<feature type="transmembrane region" description="Helical" evidence="8">
    <location>
        <begin position="181"/>
        <end position="204"/>
    </location>
</feature>
<evidence type="ECO:0000313" key="10">
    <source>
        <dbReference type="Proteomes" id="UP000193218"/>
    </source>
</evidence>
<dbReference type="Pfam" id="PF11700">
    <property type="entry name" value="ATG22"/>
    <property type="match status" value="1"/>
</dbReference>
<feature type="transmembrane region" description="Helical" evidence="8">
    <location>
        <begin position="120"/>
        <end position="138"/>
    </location>
</feature>
<dbReference type="AlphaFoldDB" id="A0A1Y1UIY0"/>
<feature type="transmembrane region" description="Helical" evidence="8">
    <location>
        <begin position="334"/>
        <end position="357"/>
    </location>
</feature>
<feature type="transmembrane region" description="Helical" evidence="8">
    <location>
        <begin position="369"/>
        <end position="390"/>
    </location>
</feature>
<dbReference type="PANTHER" id="PTHR23519:SF5">
    <property type="entry name" value="AUTOPHAGY-RELATED PROTEIN"/>
    <property type="match status" value="1"/>
</dbReference>
<dbReference type="STRING" id="4999.A0A1Y1UIY0"/>
<keyword evidence="7 8" id="KW-0472">Membrane</keyword>
<name>A0A1Y1UIY0_9TREE</name>
<evidence type="ECO:0000256" key="6">
    <source>
        <dbReference type="ARBA" id="ARBA00023006"/>
    </source>
</evidence>
<feature type="transmembrane region" description="Helical" evidence="8">
    <location>
        <begin position="278"/>
        <end position="297"/>
    </location>
</feature>
<dbReference type="PANTHER" id="PTHR23519">
    <property type="entry name" value="AUTOPHAGY-RELATED PROTEIN 22"/>
    <property type="match status" value="1"/>
</dbReference>
<dbReference type="OrthoDB" id="42657at2759"/>
<comment type="subcellular location">
    <subcellularLocation>
        <location evidence="1 8">Vacuole membrane</location>
        <topology evidence="1 8">Multi-pass membrane protein</topology>
    </subcellularLocation>
</comment>
<gene>
    <name evidence="9" type="ORF">BD324DRAFT_650094</name>
</gene>
<evidence type="ECO:0000256" key="2">
    <source>
        <dbReference type="ARBA" id="ARBA00006978"/>
    </source>
</evidence>
<dbReference type="GO" id="GO:0006914">
    <property type="term" value="P:autophagy"/>
    <property type="evidence" value="ECO:0007669"/>
    <property type="project" value="UniProtKB-KW"/>
</dbReference>
<comment type="similarity">
    <text evidence="2 8">Belongs to the ATG22 family.</text>
</comment>
<dbReference type="Proteomes" id="UP000193218">
    <property type="component" value="Unassembled WGS sequence"/>
</dbReference>
<dbReference type="EMBL" id="NBSH01000005">
    <property type="protein sequence ID" value="ORX37517.1"/>
    <property type="molecule type" value="Genomic_DNA"/>
</dbReference>
<evidence type="ECO:0000313" key="9">
    <source>
        <dbReference type="EMBL" id="ORX37517.1"/>
    </source>
</evidence>
<evidence type="ECO:0000256" key="3">
    <source>
        <dbReference type="ARBA" id="ARBA00022448"/>
    </source>
</evidence>
<comment type="function">
    <text evidence="8">Vacuolar effluxer which mediate the efflux of amino acids resulting from autophagic degradation. The release of autophagic amino acids allows the maintenance of protein synthesis and viability during nitrogen starvation.</text>
</comment>
<evidence type="ECO:0000256" key="8">
    <source>
        <dbReference type="RuleBase" id="RU363073"/>
    </source>
</evidence>
<comment type="caution">
    <text evidence="9">The sequence shown here is derived from an EMBL/GenBank/DDBJ whole genome shotgun (WGS) entry which is preliminary data.</text>
</comment>
<keyword evidence="3 8" id="KW-0813">Transport</keyword>
<keyword evidence="10" id="KW-1185">Reference proteome</keyword>
<dbReference type="InterPro" id="IPR024671">
    <property type="entry name" value="Atg22-like"/>
</dbReference>
<evidence type="ECO:0000256" key="5">
    <source>
        <dbReference type="ARBA" id="ARBA00022989"/>
    </source>
</evidence>
<proteinExistence type="inferred from homology"/>